<evidence type="ECO:0000256" key="5">
    <source>
        <dbReference type="ARBA" id="ARBA00022825"/>
    </source>
</evidence>
<dbReference type="Gene3D" id="3.50.30.60">
    <property type="entry name" value="LD-carboxypeptidase A C-terminal domain-like"/>
    <property type="match status" value="1"/>
</dbReference>
<dbReference type="AlphaFoldDB" id="A0A4R2GMN3"/>
<dbReference type="InterPro" id="IPR027478">
    <property type="entry name" value="LdcA_N"/>
</dbReference>
<dbReference type="InterPro" id="IPR040921">
    <property type="entry name" value="Peptidase_S66C"/>
</dbReference>
<evidence type="ECO:0000256" key="4">
    <source>
        <dbReference type="ARBA" id="ARBA00022801"/>
    </source>
</evidence>
<dbReference type="PANTHER" id="PTHR30237">
    <property type="entry name" value="MURAMOYLTETRAPEPTIDE CARBOXYPEPTIDASE"/>
    <property type="match status" value="1"/>
</dbReference>
<dbReference type="GO" id="GO:0008236">
    <property type="term" value="F:serine-type peptidase activity"/>
    <property type="evidence" value="ECO:0007669"/>
    <property type="project" value="UniProtKB-KW"/>
</dbReference>
<dbReference type="OrthoDB" id="9807329at2"/>
<dbReference type="InterPro" id="IPR029062">
    <property type="entry name" value="Class_I_gatase-like"/>
</dbReference>
<feature type="domain" description="LD-carboxypeptidase N-terminal" evidence="7">
    <location>
        <begin position="13"/>
        <end position="129"/>
    </location>
</feature>
<evidence type="ECO:0000313" key="9">
    <source>
        <dbReference type="EMBL" id="TCO08863.1"/>
    </source>
</evidence>
<protein>
    <submittedName>
        <fullName evidence="9">Muramoyltetrapeptide carboxypeptidase</fullName>
    </submittedName>
</protein>
<feature type="active site" description="Charge relay system" evidence="6">
    <location>
        <position position="274"/>
    </location>
</feature>
<keyword evidence="2 9" id="KW-0121">Carboxypeptidase</keyword>
<reference evidence="9 10" key="1">
    <citation type="submission" date="2019-03" db="EMBL/GenBank/DDBJ databases">
        <title>Genomic Encyclopedia of Type Strains, Phase IV (KMG-IV): sequencing the most valuable type-strain genomes for metagenomic binning, comparative biology and taxonomic classification.</title>
        <authorList>
            <person name="Goeker M."/>
        </authorList>
    </citation>
    <scope>NUCLEOTIDE SEQUENCE [LARGE SCALE GENOMIC DNA]</scope>
    <source>
        <strain evidence="9 10">DSM 24179</strain>
    </source>
</reference>
<keyword evidence="5" id="KW-0720">Serine protease</keyword>
<comment type="caution">
    <text evidence="9">The sequence shown here is derived from an EMBL/GenBank/DDBJ whole genome shotgun (WGS) entry which is preliminary data.</text>
</comment>
<feature type="active site" description="Charge relay system" evidence="6">
    <location>
        <position position="204"/>
    </location>
</feature>
<evidence type="ECO:0000256" key="2">
    <source>
        <dbReference type="ARBA" id="ARBA00022645"/>
    </source>
</evidence>
<dbReference type="RefSeq" id="WP_132433441.1">
    <property type="nucleotide sequence ID" value="NZ_SLWK01000004.1"/>
</dbReference>
<gene>
    <name evidence="9" type="ORF">EV194_104174</name>
</gene>
<dbReference type="PANTHER" id="PTHR30237:SF2">
    <property type="entry name" value="MUREIN TETRAPEPTIDE CARBOXYPEPTIDASE"/>
    <property type="match status" value="1"/>
</dbReference>
<dbReference type="Pfam" id="PF17676">
    <property type="entry name" value="Peptidase_S66C"/>
    <property type="match status" value="1"/>
</dbReference>
<dbReference type="GO" id="GO:0004180">
    <property type="term" value="F:carboxypeptidase activity"/>
    <property type="evidence" value="ECO:0007669"/>
    <property type="project" value="UniProtKB-KW"/>
</dbReference>
<evidence type="ECO:0000259" key="8">
    <source>
        <dbReference type="Pfam" id="PF17676"/>
    </source>
</evidence>
<evidence type="ECO:0000256" key="1">
    <source>
        <dbReference type="ARBA" id="ARBA00010233"/>
    </source>
</evidence>
<dbReference type="SUPFAM" id="SSF141986">
    <property type="entry name" value="LD-carboxypeptidase A C-terminal domain-like"/>
    <property type="match status" value="1"/>
</dbReference>
<dbReference type="InterPro" id="IPR027461">
    <property type="entry name" value="Carboxypeptidase_A_C_sf"/>
</dbReference>
<evidence type="ECO:0000256" key="3">
    <source>
        <dbReference type="ARBA" id="ARBA00022670"/>
    </source>
</evidence>
<name>A0A4R2GMN3_9BACT</name>
<dbReference type="GO" id="GO:0006508">
    <property type="term" value="P:proteolysis"/>
    <property type="evidence" value="ECO:0007669"/>
    <property type="project" value="UniProtKB-KW"/>
</dbReference>
<proteinExistence type="inferred from homology"/>
<dbReference type="PIRSF" id="PIRSF028757">
    <property type="entry name" value="LD-carboxypeptidase"/>
    <property type="match status" value="1"/>
</dbReference>
<dbReference type="Gene3D" id="3.40.50.10740">
    <property type="entry name" value="Class I glutamine amidotransferase-like"/>
    <property type="match status" value="1"/>
</dbReference>
<feature type="domain" description="LD-carboxypeptidase C-terminal" evidence="8">
    <location>
        <begin position="173"/>
        <end position="289"/>
    </location>
</feature>
<dbReference type="EMBL" id="SLWK01000004">
    <property type="protein sequence ID" value="TCO08863.1"/>
    <property type="molecule type" value="Genomic_DNA"/>
</dbReference>
<evidence type="ECO:0000259" key="7">
    <source>
        <dbReference type="Pfam" id="PF02016"/>
    </source>
</evidence>
<feature type="active site" description="Nucleophile" evidence="6">
    <location>
        <position position="109"/>
    </location>
</feature>
<dbReference type="SUPFAM" id="SSF52317">
    <property type="entry name" value="Class I glutamine amidotransferase-like"/>
    <property type="match status" value="1"/>
</dbReference>
<dbReference type="Proteomes" id="UP000295221">
    <property type="component" value="Unassembled WGS sequence"/>
</dbReference>
<accession>A0A4R2GMN3</accession>
<organism evidence="9 10">
    <name type="scientific">Natronoflexus pectinivorans</name>
    <dbReference type="NCBI Taxonomy" id="682526"/>
    <lineage>
        <taxon>Bacteria</taxon>
        <taxon>Pseudomonadati</taxon>
        <taxon>Bacteroidota</taxon>
        <taxon>Bacteroidia</taxon>
        <taxon>Marinilabiliales</taxon>
        <taxon>Marinilabiliaceae</taxon>
        <taxon>Natronoflexus</taxon>
    </lineage>
</organism>
<evidence type="ECO:0000313" key="10">
    <source>
        <dbReference type="Proteomes" id="UP000295221"/>
    </source>
</evidence>
<dbReference type="CDD" id="cd07025">
    <property type="entry name" value="Peptidase_S66"/>
    <property type="match status" value="1"/>
</dbReference>
<sequence length="304" mass="33664">MIIPPYIQKGDTIGLISPAGKIAHKVVTLAENFLEHAGFRYLQGACLSGAWNQFSGTDEQRVADINEMIHNPEVKMIWCSRGGYGAMRLLNRIDWAHLKKNPKWLVGFSDITAFHSALQNIHGMVSIHGPMLKNLEKGNFEFSGVKTLWNMVQGEIPNYVIDFHKLNRTGEASGVLIGGNLTLLSALKGSVYDFHPKGKILFVEEVGEHFYHLDRMMQGLKISGKLSALSGLVVGQMTDMTDNTTPFGSTANEIVMDAVKDYDFPVMFGFPAGHDVRNEPLLLGAKVQLSVCDNQSRLKFLNSL</sequence>
<keyword evidence="4" id="KW-0378">Hydrolase</keyword>
<dbReference type="Pfam" id="PF02016">
    <property type="entry name" value="Peptidase_S66"/>
    <property type="match status" value="1"/>
</dbReference>
<dbReference type="InterPro" id="IPR003507">
    <property type="entry name" value="S66_fam"/>
</dbReference>
<keyword evidence="3" id="KW-0645">Protease</keyword>
<keyword evidence="10" id="KW-1185">Reference proteome</keyword>
<comment type="similarity">
    <text evidence="1">Belongs to the peptidase S66 family.</text>
</comment>
<evidence type="ECO:0000256" key="6">
    <source>
        <dbReference type="PIRSR" id="PIRSR028757-1"/>
    </source>
</evidence>
<dbReference type="InterPro" id="IPR040449">
    <property type="entry name" value="Peptidase_S66_N"/>
</dbReference>